<organism evidence="2 3">
    <name type="scientific">Candidatus Accumulibacter adjunctus</name>
    <dbReference type="NCBI Taxonomy" id="1454001"/>
    <lineage>
        <taxon>Bacteria</taxon>
        <taxon>Pseudomonadati</taxon>
        <taxon>Pseudomonadota</taxon>
        <taxon>Betaproteobacteria</taxon>
        <taxon>Candidatus Accumulibacter</taxon>
    </lineage>
</organism>
<evidence type="ECO:0000313" key="2">
    <source>
        <dbReference type="EMBL" id="EXI67204.1"/>
    </source>
</evidence>
<name>A0A011PLK7_9PROT</name>
<dbReference type="EMBL" id="JFAX01000012">
    <property type="protein sequence ID" value="EXI67204.1"/>
    <property type="molecule type" value="Genomic_DNA"/>
</dbReference>
<evidence type="ECO:0000256" key="1">
    <source>
        <dbReference type="SAM" id="MobiDB-lite"/>
    </source>
</evidence>
<proteinExistence type="predicted"/>
<protein>
    <submittedName>
        <fullName evidence="2">Uncharacterized protein</fullName>
    </submittedName>
</protein>
<gene>
    <name evidence="2" type="ORF">AW08_02308</name>
</gene>
<sequence length="338" mass="37138">MFRLERVRSSFAWLMSSRFRSRQRRSLRQLVCVESRAGARLVGAGQGGNGDMSADSRWPGSERQSCNAEASRSLAMRTAARLRVEHARRRGHRELCPFHSVRSVRAVEAPAQGLQRCLFGGPLREGNVRPGNGLPVALHQEVFRLLRAVLRDAPLDPPKHGGLRMALGGHFCARRGDGKAAVGSRRRLREPVTEKVADGIDYGQTAGDRTEGGCEDSGLEPGCELMKHRQVIELCWFGRARMLLDLQETATCCDRFDTDREGKAKEDGKARRGRTKERRSDCTLDQALVLDGIGFVRHPQTFVGNTPPTRHTGLAAGRTGDTGGSARVGAEGVPVWLP</sequence>
<dbReference type="AlphaFoldDB" id="A0A011PLK7"/>
<feature type="region of interest" description="Disordered" evidence="1">
    <location>
        <begin position="300"/>
        <end position="328"/>
    </location>
</feature>
<evidence type="ECO:0000313" key="3">
    <source>
        <dbReference type="Proteomes" id="UP000020218"/>
    </source>
</evidence>
<keyword evidence="3" id="KW-1185">Reference proteome</keyword>
<comment type="caution">
    <text evidence="2">The sequence shown here is derived from an EMBL/GenBank/DDBJ whole genome shotgun (WGS) entry which is preliminary data.</text>
</comment>
<accession>A0A011PLK7</accession>
<dbReference type="Proteomes" id="UP000020218">
    <property type="component" value="Unassembled WGS sequence"/>
</dbReference>
<feature type="region of interest" description="Disordered" evidence="1">
    <location>
        <begin position="43"/>
        <end position="62"/>
    </location>
</feature>
<reference evidence="2" key="1">
    <citation type="submission" date="2014-02" db="EMBL/GenBank/DDBJ databases">
        <title>Expanding our view of genomic diversity in Candidatus Accumulibacter clades.</title>
        <authorList>
            <person name="Skennerton C.T."/>
            <person name="Barr J.J."/>
            <person name="Slater F.R."/>
            <person name="Bond P.L."/>
            <person name="Tyson G.W."/>
        </authorList>
    </citation>
    <scope>NUCLEOTIDE SEQUENCE [LARGE SCALE GENOMIC DNA]</scope>
</reference>